<name>A0A409VEL3_9AGAR</name>
<feature type="compositionally biased region" description="Polar residues" evidence="1">
    <location>
        <begin position="1"/>
        <end position="22"/>
    </location>
</feature>
<dbReference type="EMBL" id="NHYE01005665">
    <property type="protein sequence ID" value="PPQ64570.1"/>
    <property type="molecule type" value="Genomic_DNA"/>
</dbReference>
<evidence type="ECO:0000313" key="3">
    <source>
        <dbReference type="Proteomes" id="UP000284706"/>
    </source>
</evidence>
<feature type="compositionally biased region" description="Polar residues" evidence="1">
    <location>
        <begin position="148"/>
        <end position="177"/>
    </location>
</feature>
<proteinExistence type="predicted"/>
<sequence>MTTVPQNMPSTHESGATPTVAPSTAPKPDNNNTTKSPSTSNAPQSHSPSTNTPSTDSNSQSQPGTNEAYPEQKHAGAVGYGPNYRAGPTLEEKIEGLKDELKGKITRKPELVQHGKEILSGEERRKKLTGEDEPNPFQSVDEDEKKVNPQNNDLDQGQQPLQHKSPAASQPQNQGQSRPLHAASTGSPSVPSQSQGGINTSHEAGMPPQSSTQPSGQETTGTRPEFAQHGNPRPNPAGMAINQGQGDAAKEQAATVAPQGTREAEQQRQGNVAEFTSRPVDARQ</sequence>
<evidence type="ECO:0000313" key="2">
    <source>
        <dbReference type="EMBL" id="PPQ64570.1"/>
    </source>
</evidence>
<evidence type="ECO:0000256" key="1">
    <source>
        <dbReference type="SAM" id="MobiDB-lite"/>
    </source>
</evidence>
<organism evidence="2 3">
    <name type="scientific">Gymnopilus dilepis</name>
    <dbReference type="NCBI Taxonomy" id="231916"/>
    <lineage>
        <taxon>Eukaryota</taxon>
        <taxon>Fungi</taxon>
        <taxon>Dikarya</taxon>
        <taxon>Basidiomycota</taxon>
        <taxon>Agaricomycotina</taxon>
        <taxon>Agaricomycetes</taxon>
        <taxon>Agaricomycetidae</taxon>
        <taxon>Agaricales</taxon>
        <taxon>Agaricineae</taxon>
        <taxon>Hymenogastraceae</taxon>
        <taxon>Gymnopilus</taxon>
    </lineage>
</organism>
<feature type="region of interest" description="Disordered" evidence="1">
    <location>
        <begin position="101"/>
        <end position="284"/>
    </location>
</feature>
<dbReference type="OrthoDB" id="2500073at2759"/>
<feature type="compositionally biased region" description="Low complexity" evidence="1">
    <location>
        <begin position="184"/>
        <end position="197"/>
    </location>
</feature>
<comment type="caution">
    <text evidence="2">The sequence shown here is derived from an EMBL/GenBank/DDBJ whole genome shotgun (WGS) entry which is preliminary data.</text>
</comment>
<reference evidence="2 3" key="1">
    <citation type="journal article" date="2018" name="Evol. Lett.">
        <title>Horizontal gene cluster transfer increased hallucinogenic mushroom diversity.</title>
        <authorList>
            <person name="Reynolds H.T."/>
            <person name="Vijayakumar V."/>
            <person name="Gluck-Thaler E."/>
            <person name="Korotkin H.B."/>
            <person name="Matheny P.B."/>
            <person name="Slot J.C."/>
        </authorList>
    </citation>
    <scope>NUCLEOTIDE SEQUENCE [LARGE SCALE GENOMIC DNA]</scope>
    <source>
        <strain evidence="2 3">SRW20</strain>
    </source>
</reference>
<feature type="compositionally biased region" description="Low complexity" evidence="1">
    <location>
        <begin position="30"/>
        <end position="63"/>
    </location>
</feature>
<gene>
    <name evidence="2" type="ORF">CVT26_001968</name>
</gene>
<dbReference type="AlphaFoldDB" id="A0A409VEL3"/>
<dbReference type="Proteomes" id="UP000284706">
    <property type="component" value="Unassembled WGS sequence"/>
</dbReference>
<feature type="region of interest" description="Disordered" evidence="1">
    <location>
        <begin position="1"/>
        <end position="87"/>
    </location>
</feature>
<feature type="compositionally biased region" description="Basic and acidic residues" evidence="1">
    <location>
        <begin position="101"/>
        <end position="130"/>
    </location>
</feature>
<dbReference type="InParanoid" id="A0A409VEL3"/>
<feature type="compositionally biased region" description="Polar residues" evidence="1">
    <location>
        <begin position="198"/>
        <end position="222"/>
    </location>
</feature>
<protein>
    <submittedName>
        <fullName evidence="2">Uncharacterized protein</fullName>
    </submittedName>
</protein>
<accession>A0A409VEL3</accession>
<dbReference type="STRING" id="231916.A0A409VEL3"/>
<keyword evidence="3" id="KW-1185">Reference proteome</keyword>